<protein>
    <submittedName>
        <fullName evidence="3">DUF3696 domain-containing protein</fullName>
    </submittedName>
</protein>
<evidence type="ECO:0000259" key="2">
    <source>
        <dbReference type="Pfam" id="PF13304"/>
    </source>
</evidence>
<accession>A0ABR9Z5G1</accession>
<gene>
    <name evidence="3" type="ORF">EAY46_11320</name>
</gene>
<dbReference type="InterPro" id="IPR014592">
    <property type="entry name" value="P-loop_UCP034888"/>
</dbReference>
<dbReference type="RefSeq" id="WP_194663436.1">
    <property type="nucleotide sequence ID" value="NZ_RDPI01000011.1"/>
</dbReference>
<feature type="domain" description="DUF3696" evidence="1">
    <location>
        <begin position="345"/>
        <end position="372"/>
    </location>
</feature>
<evidence type="ECO:0000313" key="4">
    <source>
        <dbReference type="Proteomes" id="UP000726136"/>
    </source>
</evidence>
<dbReference type="InterPro" id="IPR003959">
    <property type="entry name" value="ATPase_AAA_core"/>
</dbReference>
<dbReference type="Proteomes" id="UP000726136">
    <property type="component" value="Unassembled WGS sequence"/>
</dbReference>
<proteinExistence type="predicted"/>
<dbReference type="Pfam" id="PF13304">
    <property type="entry name" value="AAA_21"/>
    <property type="match status" value="1"/>
</dbReference>
<dbReference type="InterPro" id="IPR022532">
    <property type="entry name" value="DUF3696"/>
</dbReference>
<dbReference type="InterPro" id="IPR027417">
    <property type="entry name" value="P-loop_NTPase"/>
</dbReference>
<evidence type="ECO:0000259" key="1">
    <source>
        <dbReference type="Pfam" id="PF12476"/>
    </source>
</evidence>
<name>A0ABR9Z5G1_VIBAN</name>
<dbReference type="Gene3D" id="3.40.50.300">
    <property type="entry name" value="P-loop containing nucleotide triphosphate hydrolases"/>
    <property type="match status" value="1"/>
</dbReference>
<sequence>MINNLKLHNFKAYKDQEFEFGNLTVFCGNNSVGKSTAIQAISIPLQSYFDSKVTLNGPLSEVGTIDDALHKHALNASLEIELVIDGQSVSWGYDDTVDREGISKSNRHLIVKNFQTEELNKSLRNILDNFQYLQAERYGPRSNFDITESNRFHNDWLGAKGEFTAELLSQSDSIRRLLVGGVYHVDEQQRDPRLHASEPRSILHRQVDAWMKEISPGISVTSKLFEDASVAVNVFDQNASKSLKPHNVGFGVSYALSIVTALLYTRVGGLVILENPEAHLHPRGQSYLGRLIALTAQAGVQVIVETHSDHLINGMRLMPRLGLADASKMKIYQVYADLEDKCSKVIPITVNEQGELSEWPEQFFDQQLIDMDILMSGRDQ</sequence>
<organism evidence="3 4">
    <name type="scientific">Vibrio anguillarum</name>
    <name type="common">Listonella anguillarum</name>
    <dbReference type="NCBI Taxonomy" id="55601"/>
    <lineage>
        <taxon>Bacteria</taxon>
        <taxon>Pseudomonadati</taxon>
        <taxon>Pseudomonadota</taxon>
        <taxon>Gammaproteobacteria</taxon>
        <taxon>Vibrionales</taxon>
        <taxon>Vibrionaceae</taxon>
        <taxon>Vibrio</taxon>
    </lineage>
</organism>
<evidence type="ECO:0000313" key="3">
    <source>
        <dbReference type="EMBL" id="MBF4373665.1"/>
    </source>
</evidence>
<dbReference type="PANTHER" id="PTHR43581">
    <property type="entry name" value="ATP/GTP PHOSPHATASE"/>
    <property type="match status" value="1"/>
</dbReference>
<dbReference type="InterPro" id="IPR051396">
    <property type="entry name" value="Bact_Antivir_Def_Nuclease"/>
</dbReference>
<dbReference type="PIRSF" id="PIRSF034888">
    <property type="entry name" value="P-loop_UCP034888"/>
    <property type="match status" value="1"/>
</dbReference>
<dbReference type="SUPFAM" id="SSF52540">
    <property type="entry name" value="P-loop containing nucleoside triphosphate hydrolases"/>
    <property type="match status" value="1"/>
</dbReference>
<comment type="caution">
    <text evidence="3">The sequence shown here is derived from an EMBL/GenBank/DDBJ whole genome shotgun (WGS) entry which is preliminary data.</text>
</comment>
<keyword evidence="4" id="KW-1185">Reference proteome</keyword>
<dbReference type="Pfam" id="PF12476">
    <property type="entry name" value="DUF3696"/>
    <property type="match status" value="1"/>
</dbReference>
<reference evidence="3 4" key="1">
    <citation type="journal article" date="2021" name="PeerJ">
        <title>Analysis of 44 Vibrio anguillarum genomes reveals high genetic diversity.</title>
        <authorList>
            <person name="Hansen M.J."/>
            <person name="Dalsgaard I."/>
        </authorList>
    </citation>
    <scope>NUCLEOTIDE SEQUENCE [LARGE SCALE GENOMIC DNA]</scope>
    <source>
        <strain evidence="3 4">040915-1/1B</strain>
    </source>
</reference>
<dbReference type="EMBL" id="RDPI01000011">
    <property type="protein sequence ID" value="MBF4373665.1"/>
    <property type="molecule type" value="Genomic_DNA"/>
</dbReference>
<dbReference type="PANTHER" id="PTHR43581:SF2">
    <property type="entry name" value="EXCINUCLEASE ATPASE SUBUNIT"/>
    <property type="match status" value="1"/>
</dbReference>
<feature type="domain" description="ATPase AAA-type core" evidence="2">
    <location>
        <begin position="23"/>
        <end position="313"/>
    </location>
</feature>